<dbReference type="Pfam" id="PF10865">
    <property type="entry name" value="DUF2703"/>
    <property type="match status" value="1"/>
</dbReference>
<dbReference type="AlphaFoldDB" id="A0A1M5A8H0"/>
<sequence length="129" mass="14243">MKTMTIEWQRLVDSDGQTCERCSSTGDATDVAFGKLKRCMAEVGIEVLMEKRSISQTVFEEKPLESNKILIDGRTIEEWVGATSGQNTCCGPCGDNECRTINIGNQMYEAVPENMIIRAGFLAAAEKLK</sequence>
<evidence type="ECO:0000313" key="1">
    <source>
        <dbReference type="EMBL" id="SHF26568.1"/>
    </source>
</evidence>
<protein>
    <recommendedName>
        <fullName evidence="3">Heavy metal sensor signal transduction histidine kinase</fullName>
    </recommendedName>
</protein>
<evidence type="ECO:0000313" key="2">
    <source>
        <dbReference type="Proteomes" id="UP000184159"/>
    </source>
</evidence>
<keyword evidence="2" id="KW-1185">Reference proteome</keyword>
<evidence type="ECO:0008006" key="3">
    <source>
        <dbReference type="Google" id="ProtNLM"/>
    </source>
</evidence>
<dbReference type="InterPro" id="IPR021219">
    <property type="entry name" value="DUF2703"/>
</dbReference>
<accession>A0A1M5A8H0</accession>
<gene>
    <name evidence="1" type="ORF">SAMN02745781_01856</name>
</gene>
<organism evidence="1 2">
    <name type="scientific">Vibrio gazogenes DSM 21264 = NBRC 103151</name>
    <dbReference type="NCBI Taxonomy" id="1123492"/>
    <lineage>
        <taxon>Bacteria</taxon>
        <taxon>Pseudomonadati</taxon>
        <taxon>Pseudomonadota</taxon>
        <taxon>Gammaproteobacteria</taxon>
        <taxon>Vibrionales</taxon>
        <taxon>Vibrionaceae</taxon>
        <taxon>Vibrio</taxon>
    </lineage>
</organism>
<reference evidence="2" key="1">
    <citation type="submission" date="2016-11" db="EMBL/GenBank/DDBJ databases">
        <authorList>
            <person name="Varghese N."/>
            <person name="Submissions S."/>
        </authorList>
    </citation>
    <scope>NUCLEOTIDE SEQUENCE [LARGE SCALE GENOMIC DNA]</scope>
    <source>
        <strain evidence="2">DSM 21264</strain>
    </source>
</reference>
<dbReference type="EMBL" id="FQUH01000007">
    <property type="protein sequence ID" value="SHF26568.1"/>
    <property type="molecule type" value="Genomic_DNA"/>
</dbReference>
<dbReference type="RefSeq" id="WP_072958317.1">
    <property type="nucleotide sequence ID" value="NZ_FQUH01000007.1"/>
</dbReference>
<dbReference type="Proteomes" id="UP000184159">
    <property type="component" value="Unassembled WGS sequence"/>
</dbReference>
<name>A0A1M5A8H0_VIBGA</name>
<proteinExistence type="predicted"/>